<keyword evidence="7 8" id="KW-0472">Membrane</keyword>
<sequence length="409" mass="44827">MLEDWRLMIAFRYLVASGGDRLTSHTTIISGLSLVIAVGVLIIVLSVMSGFERELRQRVLGILPHAVIYKSDADLNSLEQELLLNKDIINVAPLIEGNGLLVANSEMVGVSVAGINPEKEVNVSILDDFFVKGSLKRLSETRFSIVLGKRLADHLNVNIGDIVTFISPEVRMTLVGPLSSTRGFNLVGIFSTGTDIDMNQVYVNLPDLYALQRGQGTVGIRLLTANLFTVTEAVNASMSESEDILYASVWTERHGNLYGAILMQKRIMFLILMLMIAVAAFNVVSTLFMVVDERAGDIAIIRTIGASTNSIRNLFIIYGVVVGSVGIFFGIFFGISFSFVIDDLVKQLDSILGLGLMDEYFIQYLPIDIRLEDICLVALSSISICSLATIYPAWKAARANPVEALQYES</sequence>
<protein>
    <submittedName>
        <fullName evidence="11">Lipoprotein-releasing ABC transporter permease subunit</fullName>
    </submittedName>
</protein>
<dbReference type="InterPro" id="IPR051447">
    <property type="entry name" value="Lipoprotein-release_system"/>
</dbReference>
<organism evidence="11 12">
    <name type="scientific">OM182 bacterium</name>
    <dbReference type="NCBI Taxonomy" id="2510334"/>
    <lineage>
        <taxon>Bacteria</taxon>
        <taxon>Pseudomonadati</taxon>
        <taxon>Pseudomonadota</taxon>
        <taxon>Gammaproteobacteria</taxon>
        <taxon>OMG group</taxon>
        <taxon>OM182 clade</taxon>
    </lineage>
</organism>
<evidence type="ECO:0000256" key="3">
    <source>
        <dbReference type="ARBA" id="ARBA00022448"/>
    </source>
</evidence>
<evidence type="ECO:0000256" key="6">
    <source>
        <dbReference type="ARBA" id="ARBA00022989"/>
    </source>
</evidence>
<dbReference type="AlphaFoldDB" id="A0A520S0A6"/>
<dbReference type="GO" id="GO:0098797">
    <property type="term" value="C:plasma membrane protein complex"/>
    <property type="evidence" value="ECO:0007669"/>
    <property type="project" value="TreeGrafter"/>
</dbReference>
<feature type="transmembrane region" description="Helical" evidence="8">
    <location>
        <begin position="267"/>
        <end position="291"/>
    </location>
</feature>
<dbReference type="Pfam" id="PF12704">
    <property type="entry name" value="MacB_PCD"/>
    <property type="match status" value="1"/>
</dbReference>
<dbReference type="GO" id="GO:0042953">
    <property type="term" value="P:lipoprotein transport"/>
    <property type="evidence" value="ECO:0007669"/>
    <property type="project" value="InterPro"/>
</dbReference>
<keyword evidence="3" id="KW-0813">Transport</keyword>
<evidence type="ECO:0000313" key="12">
    <source>
        <dbReference type="Proteomes" id="UP000316199"/>
    </source>
</evidence>
<gene>
    <name evidence="11" type="ORF">EVA68_05850</name>
</gene>
<evidence type="ECO:0000256" key="8">
    <source>
        <dbReference type="SAM" id="Phobius"/>
    </source>
</evidence>
<dbReference type="PANTHER" id="PTHR30489">
    <property type="entry name" value="LIPOPROTEIN-RELEASING SYSTEM TRANSMEMBRANE PROTEIN LOLE"/>
    <property type="match status" value="1"/>
</dbReference>
<evidence type="ECO:0000256" key="2">
    <source>
        <dbReference type="ARBA" id="ARBA00005236"/>
    </source>
</evidence>
<dbReference type="InterPro" id="IPR011925">
    <property type="entry name" value="LolCE_TM"/>
</dbReference>
<keyword evidence="4" id="KW-1003">Cell membrane</keyword>
<evidence type="ECO:0000256" key="1">
    <source>
        <dbReference type="ARBA" id="ARBA00004651"/>
    </source>
</evidence>
<evidence type="ECO:0000259" key="10">
    <source>
        <dbReference type="Pfam" id="PF12704"/>
    </source>
</evidence>
<dbReference type="EMBL" id="SHAG01000022">
    <property type="protein sequence ID" value="RZO75901.1"/>
    <property type="molecule type" value="Genomic_DNA"/>
</dbReference>
<comment type="subcellular location">
    <subcellularLocation>
        <location evidence="1">Cell membrane</location>
        <topology evidence="1">Multi-pass membrane protein</topology>
    </subcellularLocation>
</comment>
<evidence type="ECO:0000256" key="5">
    <source>
        <dbReference type="ARBA" id="ARBA00022692"/>
    </source>
</evidence>
<comment type="caution">
    <text evidence="11">The sequence shown here is derived from an EMBL/GenBank/DDBJ whole genome shotgun (WGS) entry which is preliminary data.</text>
</comment>
<dbReference type="Pfam" id="PF02687">
    <property type="entry name" value="FtsX"/>
    <property type="match status" value="1"/>
</dbReference>
<reference evidence="11 12" key="1">
    <citation type="submission" date="2019-02" db="EMBL/GenBank/DDBJ databases">
        <title>Prokaryotic population dynamics and viral predation in marine succession experiment using metagenomics: the confinement effect.</title>
        <authorList>
            <person name="Haro-Moreno J.M."/>
            <person name="Rodriguez-Valera F."/>
            <person name="Lopez-Perez M."/>
        </authorList>
    </citation>
    <scope>NUCLEOTIDE SEQUENCE [LARGE SCALE GENOMIC DNA]</scope>
    <source>
        <strain evidence="11">MED-G157</strain>
    </source>
</reference>
<evidence type="ECO:0000259" key="9">
    <source>
        <dbReference type="Pfam" id="PF02687"/>
    </source>
</evidence>
<dbReference type="GO" id="GO:0044874">
    <property type="term" value="P:lipoprotein localization to outer membrane"/>
    <property type="evidence" value="ECO:0007669"/>
    <property type="project" value="TreeGrafter"/>
</dbReference>
<keyword evidence="5 8" id="KW-0812">Transmembrane</keyword>
<evidence type="ECO:0000256" key="4">
    <source>
        <dbReference type="ARBA" id="ARBA00022475"/>
    </source>
</evidence>
<keyword evidence="11" id="KW-0449">Lipoprotein</keyword>
<proteinExistence type="inferred from homology"/>
<dbReference type="Proteomes" id="UP000316199">
    <property type="component" value="Unassembled WGS sequence"/>
</dbReference>
<feature type="domain" description="ABC3 transporter permease C-terminal" evidence="9">
    <location>
        <begin position="270"/>
        <end position="401"/>
    </location>
</feature>
<feature type="transmembrane region" description="Helical" evidence="8">
    <location>
        <begin position="28"/>
        <end position="48"/>
    </location>
</feature>
<accession>A0A520S0A6</accession>
<name>A0A520S0A6_9GAMM</name>
<dbReference type="InterPro" id="IPR003838">
    <property type="entry name" value="ABC3_permease_C"/>
</dbReference>
<feature type="domain" description="MacB-like periplasmic core" evidence="10">
    <location>
        <begin position="28"/>
        <end position="214"/>
    </location>
</feature>
<feature type="transmembrane region" description="Helical" evidence="8">
    <location>
        <begin position="315"/>
        <end position="341"/>
    </location>
</feature>
<dbReference type="NCBIfam" id="TIGR02212">
    <property type="entry name" value="lolCE"/>
    <property type="match status" value="1"/>
</dbReference>
<evidence type="ECO:0000256" key="7">
    <source>
        <dbReference type="ARBA" id="ARBA00023136"/>
    </source>
</evidence>
<dbReference type="InterPro" id="IPR025857">
    <property type="entry name" value="MacB_PCD"/>
</dbReference>
<comment type="similarity">
    <text evidence="2">Belongs to the ABC-4 integral membrane protein family. LolC/E subfamily.</text>
</comment>
<keyword evidence="6 8" id="KW-1133">Transmembrane helix</keyword>
<evidence type="ECO:0000313" key="11">
    <source>
        <dbReference type="EMBL" id="RZO75901.1"/>
    </source>
</evidence>
<dbReference type="PANTHER" id="PTHR30489:SF0">
    <property type="entry name" value="LIPOPROTEIN-RELEASING SYSTEM TRANSMEMBRANE PROTEIN LOLE"/>
    <property type="match status" value="1"/>
</dbReference>